<dbReference type="EMBL" id="LSSL01000477">
    <property type="protein sequence ID" value="OLY84489.1"/>
    <property type="molecule type" value="Genomic_DNA"/>
</dbReference>
<evidence type="ECO:0000313" key="2">
    <source>
        <dbReference type="EMBL" id="OLY84489.1"/>
    </source>
</evidence>
<dbReference type="AlphaFoldDB" id="A0A1R0H5R4"/>
<dbReference type="OrthoDB" id="64477at2759"/>
<dbReference type="Pfam" id="PF13302">
    <property type="entry name" value="Acetyltransf_3"/>
    <property type="match status" value="1"/>
</dbReference>
<sequence>MINFPNPDTKIPTDLVIRGKRVVLMPNIQDHDASMQKILSDPITMQHLKFMCHLPEGWSLEQSASRRVSRNNSQAEGYMLNFVIAVPIETLELLPMSPANPNDLLDAQPSHTTVPFEILSFPKDLLEKNPGMVAEGSSGKYVVAGMCGLQHIDTFSGKAEVGIIVDYRFWRHRIATESLLLTCQYSFEHLRFHKLSFVTDVVNAPMRKWLENVAKAQMSYIEKDCVFYDGSFFDYCTYYIYEVDWFNVMSKLLL</sequence>
<accession>A0A1R0H5R4</accession>
<dbReference type="PANTHER" id="PTHR43610:SF1">
    <property type="entry name" value="N-ACETYLTRANSFERASE DOMAIN-CONTAINING PROTEIN"/>
    <property type="match status" value="1"/>
</dbReference>
<evidence type="ECO:0000313" key="3">
    <source>
        <dbReference type="Proteomes" id="UP000187455"/>
    </source>
</evidence>
<protein>
    <recommendedName>
        <fullName evidence="1">N-acetyltransferase domain-containing protein</fullName>
    </recommendedName>
</protein>
<proteinExistence type="predicted"/>
<dbReference type="Proteomes" id="UP000187455">
    <property type="component" value="Unassembled WGS sequence"/>
</dbReference>
<keyword evidence="3" id="KW-1185">Reference proteome</keyword>
<dbReference type="InterPro" id="IPR016181">
    <property type="entry name" value="Acyl_CoA_acyltransferase"/>
</dbReference>
<reference evidence="2 3" key="1">
    <citation type="journal article" date="2016" name="Mol. Biol. Evol.">
        <title>Genome-Wide Survey of Gut Fungi (Harpellales) Reveals the First Horizontally Transferred Ubiquitin Gene from a Mosquito Host.</title>
        <authorList>
            <person name="Wang Y."/>
            <person name="White M.M."/>
            <person name="Kvist S."/>
            <person name="Moncalvo J.M."/>
        </authorList>
    </citation>
    <scope>NUCLEOTIDE SEQUENCE [LARGE SCALE GENOMIC DNA]</scope>
    <source>
        <strain evidence="2 3">ALG-7-W6</strain>
    </source>
</reference>
<dbReference type="STRING" id="133383.A0A1R0H5R4"/>
<gene>
    <name evidence="2" type="ORF">AYI68_g1347</name>
</gene>
<dbReference type="Gene3D" id="3.40.630.30">
    <property type="match status" value="1"/>
</dbReference>
<dbReference type="PANTHER" id="PTHR43610">
    <property type="entry name" value="BLL6696 PROTEIN"/>
    <property type="match status" value="1"/>
</dbReference>
<dbReference type="SUPFAM" id="SSF55729">
    <property type="entry name" value="Acyl-CoA N-acyltransferases (Nat)"/>
    <property type="match status" value="1"/>
</dbReference>
<organism evidence="2 3">
    <name type="scientific">Smittium mucronatum</name>
    <dbReference type="NCBI Taxonomy" id="133383"/>
    <lineage>
        <taxon>Eukaryota</taxon>
        <taxon>Fungi</taxon>
        <taxon>Fungi incertae sedis</taxon>
        <taxon>Zoopagomycota</taxon>
        <taxon>Kickxellomycotina</taxon>
        <taxon>Harpellomycetes</taxon>
        <taxon>Harpellales</taxon>
        <taxon>Legeriomycetaceae</taxon>
        <taxon>Smittium</taxon>
    </lineage>
</organism>
<evidence type="ECO:0000259" key="1">
    <source>
        <dbReference type="Pfam" id="PF13302"/>
    </source>
</evidence>
<name>A0A1R0H5R4_9FUNG</name>
<dbReference type="InterPro" id="IPR000182">
    <property type="entry name" value="GNAT_dom"/>
</dbReference>
<feature type="domain" description="N-acetyltransferase" evidence="1">
    <location>
        <begin position="139"/>
        <end position="211"/>
    </location>
</feature>
<dbReference type="GO" id="GO:0016747">
    <property type="term" value="F:acyltransferase activity, transferring groups other than amino-acyl groups"/>
    <property type="evidence" value="ECO:0007669"/>
    <property type="project" value="InterPro"/>
</dbReference>
<comment type="caution">
    <text evidence="2">The sequence shown here is derived from an EMBL/GenBank/DDBJ whole genome shotgun (WGS) entry which is preliminary data.</text>
</comment>